<evidence type="ECO:0000313" key="2">
    <source>
        <dbReference type="EMBL" id="GGJ52370.1"/>
    </source>
</evidence>
<organism evidence="2 3">
    <name type="scientific">Deinococcus roseus</name>
    <dbReference type="NCBI Taxonomy" id="392414"/>
    <lineage>
        <taxon>Bacteria</taxon>
        <taxon>Thermotogati</taxon>
        <taxon>Deinococcota</taxon>
        <taxon>Deinococci</taxon>
        <taxon>Deinococcales</taxon>
        <taxon>Deinococcaceae</taxon>
        <taxon>Deinococcus</taxon>
    </lineage>
</organism>
<keyword evidence="1" id="KW-0472">Membrane</keyword>
<dbReference type="RefSeq" id="WP_189006743.1">
    <property type="nucleotide sequence ID" value="NZ_BMOD01000024.1"/>
</dbReference>
<dbReference type="Proteomes" id="UP000632222">
    <property type="component" value="Unassembled WGS sequence"/>
</dbReference>
<dbReference type="EMBL" id="BMOD01000024">
    <property type="protein sequence ID" value="GGJ52370.1"/>
    <property type="molecule type" value="Genomic_DNA"/>
</dbReference>
<sequence>MLKSSHFLKGVRGKPSPLLPKALLVPVLLSALRFEAIKLGWVNPELGATLITVGNVLVFVLLVRALSWALDHTDTQQGITANALRNSEEKFRAINQTASDAIITLNAHGEVMGWNRHATLQLGMYWLVLNERPTQK</sequence>
<feature type="transmembrane region" description="Helical" evidence="1">
    <location>
        <begin position="46"/>
        <end position="66"/>
    </location>
</feature>
<reference evidence="3" key="1">
    <citation type="journal article" date="2019" name="Int. J. Syst. Evol. Microbiol.">
        <title>The Global Catalogue of Microorganisms (GCM) 10K type strain sequencing project: providing services to taxonomists for standard genome sequencing and annotation.</title>
        <authorList>
            <consortium name="The Broad Institute Genomics Platform"/>
            <consortium name="The Broad Institute Genome Sequencing Center for Infectious Disease"/>
            <person name="Wu L."/>
            <person name="Ma J."/>
        </authorList>
    </citation>
    <scope>NUCLEOTIDE SEQUENCE [LARGE SCALE GENOMIC DNA]</scope>
    <source>
        <strain evidence="3">JCM 14370</strain>
    </source>
</reference>
<keyword evidence="3" id="KW-1185">Reference proteome</keyword>
<dbReference type="Gene3D" id="3.30.450.20">
    <property type="entry name" value="PAS domain"/>
    <property type="match status" value="1"/>
</dbReference>
<protein>
    <recommendedName>
        <fullName evidence="4">PAS domain-containing protein</fullName>
    </recommendedName>
</protein>
<keyword evidence="1" id="KW-0812">Transmembrane</keyword>
<gene>
    <name evidence="2" type="ORF">GCM10008938_42990</name>
</gene>
<proteinExistence type="predicted"/>
<comment type="caution">
    <text evidence="2">The sequence shown here is derived from an EMBL/GenBank/DDBJ whole genome shotgun (WGS) entry which is preliminary data.</text>
</comment>
<evidence type="ECO:0008006" key="4">
    <source>
        <dbReference type="Google" id="ProtNLM"/>
    </source>
</evidence>
<dbReference type="SUPFAM" id="SSF55785">
    <property type="entry name" value="PYP-like sensor domain (PAS domain)"/>
    <property type="match status" value="1"/>
</dbReference>
<accession>A0ABQ2DBJ1</accession>
<name>A0ABQ2DBJ1_9DEIO</name>
<dbReference type="InterPro" id="IPR035965">
    <property type="entry name" value="PAS-like_dom_sf"/>
</dbReference>
<evidence type="ECO:0000313" key="3">
    <source>
        <dbReference type="Proteomes" id="UP000632222"/>
    </source>
</evidence>
<evidence type="ECO:0000256" key="1">
    <source>
        <dbReference type="SAM" id="Phobius"/>
    </source>
</evidence>
<keyword evidence="1" id="KW-1133">Transmembrane helix</keyword>